<feature type="region of interest" description="Disordered" evidence="1">
    <location>
        <begin position="1"/>
        <end position="22"/>
    </location>
</feature>
<gene>
    <name evidence="3" type="ORF">JGS22_011965</name>
</gene>
<dbReference type="EMBL" id="JAELVF020000001">
    <property type="protein sequence ID" value="MBU7598311.1"/>
    <property type="molecule type" value="Genomic_DNA"/>
</dbReference>
<keyword evidence="2" id="KW-0472">Membrane</keyword>
<dbReference type="AlphaFoldDB" id="A0A949N898"/>
<evidence type="ECO:0008006" key="5">
    <source>
        <dbReference type="Google" id="ProtNLM"/>
    </source>
</evidence>
<feature type="region of interest" description="Disordered" evidence="1">
    <location>
        <begin position="259"/>
        <end position="285"/>
    </location>
</feature>
<keyword evidence="2" id="KW-0812">Transmembrane</keyword>
<reference evidence="3" key="1">
    <citation type="submission" date="2021-06" db="EMBL/GenBank/DDBJ databases">
        <title>Sequencing of actinobacteria type strains.</title>
        <authorList>
            <person name="Nguyen G.-S."/>
            <person name="Wentzel A."/>
        </authorList>
    </citation>
    <scope>NUCLEOTIDE SEQUENCE</scope>
    <source>
        <strain evidence="3">P38-E01</strain>
    </source>
</reference>
<evidence type="ECO:0000256" key="1">
    <source>
        <dbReference type="SAM" id="MobiDB-lite"/>
    </source>
</evidence>
<protein>
    <recommendedName>
        <fullName evidence="5">TPM domain-containing protein</fullName>
    </recommendedName>
</protein>
<feature type="transmembrane region" description="Helical" evidence="2">
    <location>
        <begin position="191"/>
        <end position="213"/>
    </location>
</feature>
<organism evidence="3 4">
    <name type="scientific">Streptomyces tardus</name>
    <dbReference type="NCBI Taxonomy" id="2780544"/>
    <lineage>
        <taxon>Bacteria</taxon>
        <taxon>Bacillati</taxon>
        <taxon>Actinomycetota</taxon>
        <taxon>Actinomycetes</taxon>
        <taxon>Kitasatosporales</taxon>
        <taxon>Streptomycetaceae</taxon>
        <taxon>Streptomyces</taxon>
    </lineage>
</organism>
<sequence>MTLCAPTAAARPSPLQPAQRQSAEPVAVSEIAERLAQSPVYVDAGFRGLVSAARQRELARQIEKTGINLKVVLVTFRSEDRWGGDAKQFAGALRDRLEVADDEHLILLTPNSWYGKSISGFEWPDDNRYDANYAAMAVSVRHDEKRMPMADQVRRAVEIIDAGTGMREYEKAREDNPFKYSTDGDDGGGPGAWLVAVLVALVLVLAGLLGWTLRRRRRTGAGLAKLPPHVYLAAREADEGAVRRRAQEQVLALGEAVRDHRPAGPAPGTPSAPGAPGGSGATSASADDTAALRLALDAYDSAGRVLDAAGGLPDLVGALALVIEGRDALTAEDRQRKGRRAGGGASARLPAHRLPLCFFHPLHGRAHTRVNWRALGSREALDVAACKECASAVRHRRVPEALTDRHRGRSVPYFDVPSEQSLWAATGYGSFGDVPLAVRVQRGDFTRAAEARERAAGD</sequence>
<accession>A0A949N898</accession>
<keyword evidence="4" id="KW-1185">Reference proteome</keyword>
<dbReference type="Proteomes" id="UP000694501">
    <property type="component" value="Unassembled WGS sequence"/>
</dbReference>
<evidence type="ECO:0000256" key="2">
    <source>
        <dbReference type="SAM" id="Phobius"/>
    </source>
</evidence>
<keyword evidence="2" id="KW-1133">Transmembrane helix</keyword>
<evidence type="ECO:0000313" key="4">
    <source>
        <dbReference type="Proteomes" id="UP000694501"/>
    </source>
</evidence>
<comment type="caution">
    <text evidence="3">The sequence shown here is derived from an EMBL/GenBank/DDBJ whole genome shotgun (WGS) entry which is preliminary data.</text>
</comment>
<name>A0A949N898_9ACTN</name>
<evidence type="ECO:0000313" key="3">
    <source>
        <dbReference type="EMBL" id="MBU7598311.1"/>
    </source>
</evidence>
<proteinExistence type="predicted"/>